<dbReference type="Gene3D" id="1.20.1280.50">
    <property type="match status" value="1"/>
</dbReference>
<dbReference type="PANTHER" id="PTHR31900">
    <property type="entry name" value="F-BOX/RNI SUPERFAMILY PROTEIN-RELATED"/>
    <property type="match status" value="1"/>
</dbReference>
<dbReference type="InterPro" id="IPR050232">
    <property type="entry name" value="FBL13/AtMIF1-like"/>
</dbReference>
<dbReference type="Pfam" id="PF00646">
    <property type="entry name" value="F-box"/>
    <property type="match status" value="1"/>
</dbReference>
<protein>
    <recommendedName>
        <fullName evidence="1">F-box domain-containing protein</fullName>
    </recommendedName>
</protein>
<dbReference type="InterPro" id="IPR006566">
    <property type="entry name" value="FBD"/>
</dbReference>
<evidence type="ECO:0000313" key="2">
    <source>
        <dbReference type="EMBL" id="EOA25612.1"/>
    </source>
</evidence>
<name>R0FS45_9BRAS</name>
<dbReference type="Proteomes" id="UP000029121">
    <property type="component" value="Unassembled WGS sequence"/>
</dbReference>
<dbReference type="InterPro" id="IPR032675">
    <property type="entry name" value="LRR_dom_sf"/>
</dbReference>
<dbReference type="Pfam" id="PF08387">
    <property type="entry name" value="FBD"/>
    <property type="match status" value="1"/>
</dbReference>
<reference evidence="3" key="1">
    <citation type="journal article" date="2013" name="Nat. Genet.">
        <title>The Capsella rubella genome and the genomic consequences of rapid mating system evolution.</title>
        <authorList>
            <person name="Slotte T."/>
            <person name="Hazzouri K.M."/>
            <person name="Agren J.A."/>
            <person name="Koenig D."/>
            <person name="Maumus F."/>
            <person name="Guo Y.L."/>
            <person name="Steige K."/>
            <person name="Platts A.E."/>
            <person name="Escobar J.S."/>
            <person name="Newman L.K."/>
            <person name="Wang W."/>
            <person name="Mandakova T."/>
            <person name="Vello E."/>
            <person name="Smith L.M."/>
            <person name="Henz S.R."/>
            <person name="Steffen J."/>
            <person name="Takuno S."/>
            <person name="Brandvain Y."/>
            <person name="Coop G."/>
            <person name="Andolfatto P."/>
            <person name="Hu T.T."/>
            <person name="Blanchette M."/>
            <person name="Clark R.M."/>
            <person name="Quesneville H."/>
            <person name="Nordborg M."/>
            <person name="Gaut B.S."/>
            <person name="Lysak M.A."/>
            <person name="Jenkins J."/>
            <person name="Grimwood J."/>
            <person name="Chapman J."/>
            <person name="Prochnik S."/>
            <person name="Shu S."/>
            <person name="Rokhsar D."/>
            <person name="Schmutz J."/>
            <person name="Weigel D."/>
            <person name="Wright S.I."/>
        </authorList>
    </citation>
    <scope>NUCLEOTIDE SEQUENCE [LARGE SCALE GENOMIC DNA]</scope>
    <source>
        <strain evidence="3">cv. Monte Gargano</strain>
    </source>
</reference>
<dbReference type="SUPFAM" id="SSF52047">
    <property type="entry name" value="RNI-like"/>
    <property type="match status" value="1"/>
</dbReference>
<dbReference type="SUPFAM" id="SSF81383">
    <property type="entry name" value="F-box domain"/>
    <property type="match status" value="1"/>
</dbReference>
<keyword evidence="3" id="KW-1185">Reference proteome</keyword>
<evidence type="ECO:0000259" key="1">
    <source>
        <dbReference type="PROSITE" id="PS50181"/>
    </source>
</evidence>
<proteinExistence type="predicted"/>
<dbReference type="EMBL" id="KB870809">
    <property type="protein sequence ID" value="EOA25612.1"/>
    <property type="molecule type" value="Genomic_DNA"/>
</dbReference>
<feature type="domain" description="F-box" evidence="1">
    <location>
        <begin position="16"/>
        <end position="66"/>
    </location>
</feature>
<evidence type="ECO:0000313" key="3">
    <source>
        <dbReference type="Proteomes" id="UP000029121"/>
    </source>
</evidence>
<dbReference type="InterPro" id="IPR001810">
    <property type="entry name" value="F-box_dom"/>
</dbReference>
<dbReference type="SMART" id="SM00579">
    <property type="entry name" value="FBD"/>
    <property type="match status" value="1"/>
</dbReference>
<dbReference type="PROSITE" id="PS50181">
    <property type="entry name" value="FBOX"/>
    <property type="match status" value="1"/>
</dbReference>
<organism evidence="2 3">
    <name type="scientific">Capsella rubella</name>
    <dbReference type="NCBI Taxonomy" id="81985"/>
    <lineage>
        <taxon>Eukaryota</taxon>
        <taxon>Viridiplantae</taxon>
        <taxon>Streptophyta</taxon>
        <taxon>Embryophyta</taxon>
        <taxon>Tracheophyta</taxon>
        <taxon>Spermatophyta</taxon>
        <taxon>Magnoliopsida</taxon>
        <taxon>eudicotyledons</taxon>
        <taxon>Gunneridae</taxon>
        <taxon>Pentapetalae</taxon>
        <taxon>rosids</taxon>
        <taxon>malvids</taxon>
        <taxon>Brassicales</taxon>
        <taxon>Brassicaceae</taxon>
        <taxon>Camelineae</taxon>
        <taxon>Capsella</taxon>
    </lineage>
</organism>
<dbReference type="InterPro" id="IPR013101">
    <property type="entry name" value="LRR_PRU1-like"/>
</dbReference>
<dbReference type="PANTHER" id="PTHR31900:SF34">
    <property type="entry name" value="EMB|CAB62440.1-RELATED"/>
    <property type="match status" value="1"/>
</dbReference>
<accession>R0FS45</accession>
<dbReference type="InterPro" id="IPR036047">
    <property type="entry name" value="F-box-like_dom_sf"/>
</dbReference>
<dbReference type="Gene3D" id="3.80.10.10">
    <property type="entry name" value="Ribonuclease Inhibitor"/>
    <property type="match status" value="1"/>
</dbReference>
<dbReference type="STRING" id="81985.R0FS45"/>
<gene>
    <name evidence="2" type="ORF">CARUB_v10018960mg</name>
</gene>
<dbReference type="AlphaFoldDB" id="R0FS45"/>
<sequence length="417" mass="47404">MDQCSESLGNRGFASEDRISELPEALLLQLLSSLPTKIVIATSVLSKRWRSLWKLVPKLEFIYNESEGNIQKFSENVGRSLLSHKALFLESFHLKVVGGQCDDVYIGMWAGIAFARHVREFVLDLERFYGKPVSFPSSLFCFDKVETLKLKSYILLDVPSPVSMKSLRTLHLESVVYKDDKSVRNLFSSCPNLEDLAPSLKTLSIRDPTSGRETGGYAINAPSLRYLEIDCLRGYQFCLIQNASELVEANIKNVSYVVNDNILESLRSAKLLSLDLSPLEITYPTGGIFHRLVYLEIYTHKAEWWNLLTLMLESSPKLQVLNLVDDVDKQLMDGGKWEQPKYVSECLLSHLEIFVWTIYDCDREEEKEVAKYILRSARRLKTATFSTGPIGPKKRLVMLNELKGVVKASNSCHLVFE</sequence>
<dbReference type="Pfam" id="PF07723">
    <property type="entry name" value="LRR_2"/>
    <property type="match status" value="1"/>
</dbReference>